<protein>
    <submittedName>
        <fullName evidence="1">Uncharacterized protein</fullName>
    </submittedName>
</protein>
<evidence type="ECO:0000313" key="2">
    <source>
        <dbReference type="Proteomes" id="UP000244855"/>
    </source>
</evidence>
<dbReference type="Proteomes" id="UP000244855">
    <property type="component" value="Unassembled WGS sequence"/>
</dbReference>
<sequence length="183" mass="20843">MFDPPKRMAEGRWGPFPYLHPTCTRPPLILFPQQWLQFSPTSIHIHEPVIFTAYATMTAYNHSSINKANHILPSCHSKKQSIGETAWYDRSDIARSGAITNRYADAERTHTLSFTLSATELCYQQVPGNSCHCASDNYSLRILDESSNGVIPPTYRLYTSQRATRTFAHRYADTLNERKRSGC</sequence>
<gene>
    <name evidence="1" type="ORF">DM02DRAFT_208651</name>
</gene>
<name>A0A2V1E2X8_9PLEO</name>
<dbReference type="AlphaFoldDB" id="A0A2V1E2X8"/>
<evidence type="ECO:0000313" key="1">
    <source>
        <dbReference type="EMBL" id="PVI04014.1"/>
    </source>
</evidence>
<organism evidence="1 2">
    <name type="scientific">Periconia macrospinosa</name>
    <dbReference type="NCBI Taxonomy" id="97972"/>
    <lineage>
        <taxon>Eukaryota</taxon>
        <taxon>Fungi</taxon>
        <taxon>Dikarya</taxon>
        <taxon>Ascomycota</taxon>
        <taxon>Pezizomycotina</taxon>
        <taxon>Dothideomycetes</taxon>
        <taxon>Pleosporomycetidae</taxon>
        <taxon>Pleosporales</taxon>
        <taxon>Massarineae</taxon>
        <taxon>Periconiaceae</taxon>
        <taxon>Periconia</taxon>
    </lineage>
</organism>
<reference evidence="1 2" key="1">
    <citation type="journal article" date="2018" name="Sci. Rep.">
        <title>Comparative genomics provides insights into the lifestyle and reveals functional heterogeneity of dark septate endophytic fungi.</title>
        <authorList>
            <person name="Knapp D.G."/>
            <person name="Nemeth J.B."/>
            <person name="Barry K."/>
            <person name="Hainaut M."/>
            <person name="Henrissat B."/>
            <person name="Johnson J."/>
            <person name="Kuo A."/>
            <person name="Lim J.H.P."/>
            <person name="Lipzen A."/>
            <person name="Nolan M."/>
            <person name="Ohm R.A."/>
            <person name="Tamas L."/>
            <person name="Grigoriev I.V."/>
            <person name="Spatafora J.W."/>
            <person name="Nagy L.G."/>
            <person name="Kovacs G.M."/>
        </authorList>
    </citation>
    <scope>NUCLEOTIDE SEQUENCE [LARGE SCALE GENOMIC DNA]</scope>
    <source>
        <strain evidence="1 2">DSE2036</strain>
    </source>
</reference>
<proteinExistence type="predicted"/>
<accession>A0A2V1E2X8</accession>
<dbReference type="EMBL" id="KZ805325">
    <property type="protein sequence ID" value="PVI04014.1"/>
    <property type="molecule type" value="Genomic_DNA"/>
</dbReference>
<keyword evidence="2" id="KW-1185">Reference proteome</keyword>